<reference evidence="2 3" key="2">
    <citation type="submission" date="2018-11" db="EMBL/GenBank/DDBJ databases">
        <authorList>
            <consortium name="Pathogen Informatics"/>
        </authorList>
    </citation>
    <scope>NUCLEOTIDE SEQUENCE [LARGE SCALE GENOMIC DNA]</scope>
</reference>
<reference evidence="4" key="1">
    <citation type="submission" date="2016-06" db="UniProtKB">
        <authorList>
            <consortium name="WormBaseParasite"/>
        </authorList>
    </citation>
    <scope>IDENTIFICATION</scope>
</reference>
<keyword evidence="3" id="KW-1185">Reference proteome</keyword>
<evidence type="ECO:0000256" key="1">
    <source>
        <dbReference type="SAM" id="MobiDB-lite"/>
    </source>
</evidence>
<dbReference type="EMBL" id="UZAM01010247">
    <property type="protein sequence ID" value="VDP11540.1"/>
    <property type="molecule type" value="Genomic_DNA"/>
</dbReference>
<proteinExistence type="predicted"/>
<sequence length="124" mass="13862">MALSLLGPSASVISVNRTRLIANLSRKRIEFGLRLRAAAPRSDRTGHDDDDVRKIGRSPSSGERNEADIDQRPASFRLQVNSTKKRVAASARNGINGQRRLRQTVIKQMEGIARKAETRQTQER</sequence>
<name>A0A183ITR9_9BILA</name>
<protein>
    <submittedName>
        <fullName evidence="2 4">Uncharacterized protein</fullName>
    </submittedName>
</protein>
<accession>A0A183ITR9</accession>
<gene>
    <name evidence="2" type="ORF">SBAD_LOCUS7016</name>
</gene>
<evidence type="ECO:0000313" key="2">
    <source>
        <dbReference type="EMBL" id="VDP11540.1"/>
    </source>
</evidence>
<feature type="region of interest" description="Disordered" evidence="1">
    <location>
        <begin position="36"/>
        <end position="102"/>
    </location>
</feature>
<organism evidence="4">
    <name type="scientific">Soboliphyme baturini</name>
    <dbReference type="NCBI Taxonomy" id="241478"/>
    <lineage>
        <taxon>Eukaryota</taxon>
        <taxon>Metazoa</taxon>
        <taxon>Ecdysozoa</taxon>
        <taxon>Nematoda</taxon>
        <taxon>Enoplea</taxon>
        <taxon>Dorylaimia</taxon>
        <taxon>Dioctophymatida</taxon>
        <taxon>Dioctophymatoidea</taxon>
        <taxon>Soboliphymatidae</taxon>
        <taxon>Soboliphyme</taxon>
    </lineage>
</organism>
<feature type="compositionally biased region" description="Basic and acidic residues" evidence="1">
    <location>
        <begin position="41"/>
        <end position="54"/>
    </location>
</feature>
<evidence type="ECO:0000313" key="3">
    <source>
        <dbReference type="Proteomes" id="UP000270296"/>
    </source>
</evidence>
<evidence type="ECO:0000313" key="4">
    <source>
        <dbReference type="WBParaSite" id="SBAD_0000728201-mRNA-1"/>
    </source>
</evidence>
<dbReference type="AlphaFoldDB" id="A0A183ITR9"/>
<dbReference type="Proteomes" id="UP000270296">
    <property type="component" value="Unassembled WGS sequence"/>
</dbReference>
<dbReference type="WBParaSite" id="SBAD_0000728201-mRNA-1">
    <property type="protein sequence ID" value="SBAD_0000728201-mRNA-1"/>
    <property type="gene ID" value="SBAD_0000728201"/>
</dbReference>